<dbReference type="Proteomes" id="UP001218188">
    <property type="component" value="Unassembled WGS sequence"/>
</dbReference>
<dbReference type="EMBL" id="JARJCM010000036">
    <property type="protein sequence ID" value="KAJ7037636.1"/>
    <property type="molecule type" value="Genomic_DNA"/>
</dbReference>
<comment type="caution">
    <text evidence="2">The sequence shown here is derived from an EMBL/GenBank/DDBJ whole genome shotgun (WGS) entry which is preliminary data.</text>
</comment>
<accession>A0AAD6T0Q2</accession>
<sequence length="95" mass="10169">MLASVLSPATSYSIPLPPLQPLLLSVLCSADAAEDQTHNRMVDDQPEHATYDLPTRRRRPHLQAASGKMSGESCADVEGGLGAISPWLLLQKCDG</sequence>
<organism evidence="2 3">
    <name type="scientific">Mycena alexandri</name>
    <dbReference type="NCBI Taxonomy" id="1745969"/>
    <lineage>
        <taxon>Eukaryota</taxon>
        <taxon>Fungi</taxon>
        <taxon>Dikarya</taxon>
        <taxon>Basidiomycota</taxon>
        <taxon>Agaricomycotina</taxon>
        <taxon>Agaricomycetes</taxon>
        <taxon>Agaricomycetidae</taxon>
        <taxon>Agaricales</taxon>
        <taxon>Marasmiineae</taxon>
        <taxon>Mycenaceae</taxon>
        <taxon>Mycena</taxon>
    </lineage>
</organism>
<gene>
    <name evidence="2" type="ORF">C8F04DRAFT_1091953</name>
</gene>
<keyword evidence="3" id="KW-1185">Reference proteome</keyword>
<protein>
    <submittedName>
        <fullName evidence="2">Uncharacterized protein</fullName>
    </submittedName>
</protein>
<feature type="region of interest" description="Disordered" evidence="1">
    <location>
        <begin position="37"/>
        <end position="74"/>
    </location>
</feature>
<dbReference type="AlphaFoldDB" id="A0AAD6T0Q2"/>
<feature type="compositionally biased region" description="Basic and acidic residues" evidence="1">
    <location>
        <begin position="37"/>
        <end position="50"/>
    </location>
</feature>
<name>A0AAD6T0Q2_9AGAR</name>
<reference evidence="2" key="1">
    <citation type="submission" date="2023-03" db="EMBL/GenBank/DDBJ databases">
        <title>Massive genome expansion in bonnet fungi (Mycena s.s.) driven by repeated elements and novel gene families across ecological guilds.</title>
        <authorList>
            <consortium name="Lawrence Berkeley National Laboratory"/>
            <person name="Harder C.B."/>
            <person name="Miyauchi S."/>
            <person name="Viragh M."/>
            <person name="Kuo A."/>
            <person name="Thoen E."/>
            <person name="Andreopoulos B."/>
            <person name="Lu D."/>
            <person name="Skrede I."/>
            <person name="Drula E."/>
            <person name="Henrissat B."/>
            <person name="Morin E."/>
            <person name="Kohler A."/>
            <person name="Barry K."/>
            <person name="LaButti K."/>
            <person name="Morin E."/>
            <person name="Salamov A."/>
            <person name="Lipzen A."/>
            <person name="Mereny Z."/>
            <person name="Hegedus B."/>
            <person name="Baldrian P."/>
            <person name="Stursova M."/>
            <person name="Weitz H."/>
            <person name="Taylor A."/>
            <person name="Grigoriev I.V."/>
            <person name="Nagy L.G."/>
            <person name="Martin F."/>
            <person name="Kauserud H."/>
        </authorList>
    </citation>
    <scope>NUCLEOTIDE SEQUENCE</scope>
    <source>
        <strain evidence="2">CBHHK200</strain>
    </source>
</reference>
<evidence type="ECO:0000313" key="2">
    <source>
        <dbReference type="EMBL" id="KAJ7037636.1"/>
    </source>
</evidence>
<proteinExistence type="predicted"/>
<evidence type="ECO:0000313" key="3">
    <source>
        <dbReference type="Proteomes" id="UP001218188"/>
    </source>
</evidence>
<evidence type="ECO:0000256" key="1">
    <source>
        <dbReference type="SAM" id="MobiDB-lite"/>
    </source>
</evidence>